<name>A0AAX4PJZ6_9CHLO</name>
<dbReference type="PROSITE" id="PS50176">
    <property type="entry name" value="ARM_REPEAT"/>
    <property type="match status" value="3"/>
</dbReference>
<feature type="repeat" description="ARM" evidence="1">
    <location>
        <begin position="210"/>
        <end position="252"/>
    </location>
</feature>
<protein>
    <submittedName>
        <fullName evidence="2">ARM repeat domain-containing protein</fullName>
    </submittedName>
</protein>
<gene>
    <name evidence="2" type="ORF">HKI87_16g82970</name>
</gene>
<feature type="repeat" description="ARM" evidence="1">
    <location>
        <begin position="251"/>
        <end position="293"/>
    </location>
</feature>
<dbReference type="Proteomes" id="UP001472866">
    <property type="component" value="Chromosome 16"/>
</dbReference>
<evidence type="ECO:0000313" key="3">
    <source>
        <dbReference type="Proteomes" id="UP001472866"/>
    </source>
</evidence>
<evidence type="ECO:0000313" key="2">
    <source>
        <dbReference type="EMBL" id="WZN66727.1"/>
    </source>
</evidence>
<dbReference type="InterPro" id="IPR000225">
    <property type="entry name" value="Armadillo"/>
</dbReference>
<dbReference type="EMBL" id="CP151516">
    <property type="protein sequence ID" value="WZN66727.1"/>
    <property type="molecule type" value="Genomic_DNA"/>
</dbReference>
<dbReference type="InterPro" id="IPR011989">
    <property type="entry name" value="ARM-like"/>
</dbReference>
<evidence type="ECO:0000256" key="1">
    <source>
        <dbReference type="PROSITE-ProRule" id="PRU00259"/>
    </source>
</evidence>
<feature type="repeat" description="ARM" evidence="1">
    <location>
        <begin position="168"/>
        <end position="210"/>
    </location>
</feature>
<reference evidence="2 3" key="1">
    <citation type="submission" date="2024-03" db="EMBL/GenBank/DDBJ databases">
        <title>Complete genome sequence of the green alga Chloropicon roscoffensis RCC1871.</title>
        <authorList>
            <person name="Lemieux C."/>
            <person name="Pombert J.-F."/>
            <person name="Otis C."/>
            <person name="Turmel M."/>
        </authorList>
    </citation>
    <scope>NUCLEOTIDE SEQUENCE [LARGE SCALE GENOMIC DNA]</scope>
    <source>
        <strain evidence="2 3">RCC1871</strain>
    </source>
</reference>
<proteinExistence type="predicted"/>
<organism evidence="2 3">
    <name type="scientific">Chloropicon roscoffensis</name>
    <dbReference type="NCBI Taxonomy" id="1461544"/>
    <lineage>
        <taxon>Eukaryota</taxon>
        <taxon>Viridiplantae</taxon>
        <taxon>Chlorophyta</taxon>
        <taxon>Chloropicophyceae</taxon>
        <taxon>Chloropicales</taxon>
        <taxon>Chloropicaceae</taxon>
        <taxon>Chloropicon</taxon>
    </lineage>
</organism>
<dbReference type="Gene3D" id="1.25.10.10">
    <property type="entry name" value="Leucine-rich Repeat Variant"/>
    <property type="match status" value="1"/>
</dbReference>
<dbReference type="PANTHER" id="PTHR15599:SF3">
    <property type="entry name" value="ARMADILLO REPEAT-CONTAINING DOMAIN-CONTAINING PROTEIN"/>
    <property type="match status" value="1"/>
</dbReference>
<dbReference type="SMART" id="SM00185">
    <property type="entry name" value="ARM"/>
    <property type="match status" value="4"/>
</dbReference>
<keyword evidence="3" id="KW-1185">Reference proteome</keyword>
<dbReference type="SUPFAM" id="SSF48371">
    <property type="entry name" value="ARM repeat"/>
    <property type="match status" value="1"/>
</dbReference>
<dbReference type="InterPro" id="IPR016024">
    <property type="entry name" value="ARM-type_fold"/>
</dbReference>
<sequence>MTVVVMELQRSSIAVGTRKCPASTAAGVSELPYRDIDAWFARNAGQRAEGAEGSCELAASLAVFVRENATPSTSLNYKSEREDDLTPLLDLVGSVVADHGLLSSALTCLKILSRKEKNRRSIELGGLKKLAACADFVSNVPSLAAECANVVLNFCYERRNVSPFVSCDGVGVLSRYLDSVDDLVQANAAGALQSISFHEEGRRELRREEGLVSKIVGLLRSETPRVRARSAGALHNLSSDPGTIHAIRVEGGIAELVRLLKDGDGAVAASAAGTLQNVSREVASRSMIRESDAVKHLADLLCCDHVQCQVCAAGALMNVLGPEISTHPHSKPRKAFSKLISQCLTLGIIYSAVLDESCSGGRVVA</sequence>
<dbReference type="AlphaFoldDB" id="A0AAX4PJZ6"/>
<accession>A0AAX4PJZ6</accession>
<dbReference type="InterPro" id="IPR042856">
    <property type="entry name" value="RSP14"/>
</dbReference>
<dbReference type="PANTHER" id="PTHR15599">
    <property type="entry name" value="RTDR1"/>
    <property type="match status" value="1"/>
</dbReference>